<dbReference type="RefSeq" id="WP_109801696.1">
    <property type="nucleotide sequence ID" value="NZ_QGKS01000192.1"/>
</dbReference>
<dbReference type="AlphaFoldDB" id="A0A317DLL1"/>
<evidence type="ECO:0000313" key="2">
    <source>
        <dbReference type="Proteomes" id="UP000246050"/>
    </source>
</evidence>
<comment type="caution">
    <text evidence="1">The sequence shown here is derived from an EMBL/GenBank/DDBJ whole genome shotgun (WGS) entry which is preliminary data.</text>
</comment>
<dbReference type="Gene3D" id="1.20.120.450">
    <property type="entry name" value="dinb family like domain"/>
    <property type="match status" value="1"/>
</dbReference>
<dbReference type="InterPro" id="IPR007061">
    <property type="entry name" value="MST-like"/>
</dbReference>
<evidence type="ECO:0000313" key="1">
    <source>
        <dbReference type="EMBL" id="PWR15224.1"/>
    </source>
</evidence>
<name>A0A317DLL1_9ACTN</name>
<dbReference type="Pfam" id="PF04978">
    <property type="entry name" value="MST"/>
    <property type="match status" value="1"/>
</dbReference>
<dbReference type="EMBL" id="QGKS01000192">
    <property type="protein sequence ID" value="PWR15224.1"/>
    <property type="molecule type" value="Genomic_DNA"/>
</dbReference>
<dbReference type="Proteomes" id="UP000246050">
    <property type="component" value="Unassembled WGS sequence"/>
</dbReference>
<dbReference type="OrthoDB" id="4548523at2"/>
<proteinExistence type="predicted"/>
<protein>
    <submittedName>
        <fullName evidence="1">Mini-circle protein</fullName>
    </submittedName>
</protein>
<gene>
    <name evidence="1" type="ORF">DKT69_12280</name>
</gene>
<reference evidence="1 2" key="1">
    <citation type="submission" date="2018-05" db="EMBL/GenBank/DDBJ databases">
        <title>Micromonosporas from Atacama Desert.</title>
        <authorList>
            <person name="Carro L."/>
            <person name="Golinska P."/>
            <person name="Klenk H.-P."/>
            <person name="Goodfellow M."/>
        </authorList>
    </citation>
    <scope>NUCLEOTIDE SEQUENCE [LARGE SCALE GENOMIC DNA]</scope>
    <source>
        <strain evidence="1 2">4G51</strain>
    </source>
</reference>
<accession>A0A317DLL1</accession>
<sequence>MTWTAPDVRRPSDLLVAPEADQLRNLLDWHRATLLHKCAGLDADQLARAPLASSNLSLLGLLRHMAKVERSWFRTLFRGETLETLYSTPEWRDADFEGADPASAPADYALLVEETEFAREAVAAASMDDTFTFPDEDVASLRYVYLQMIGEYARHNGHADLLRQAIDGAKGV</sequence>
<dbReference type="SUPFAM" id="SSF109854">
    <property type="entry name" value="DinB/YfiT-like putative metalloenzymes"/>
    <property type="match status" value="1"/>
</dbReference>
<dbReference type="InterPro" id="IPR034660">
    <property type="entry name" value="DinB/YfiT-like"/>
</dbReference>
<organism evidence="1 2">
    <name type="scientific">Micromonospora sicca</name>
    <dbReference type="NCBI Taxonomy" id="2202420"/>
    <lineage>
        <taxon>Bacteria</taxon>
        <taxon>Bacillati</taxon>
        <taxon>Actinomycetota</taxon>
        <taxon>Actinomycetes</taxon>
        <taxon>Micromonosporales</taxon>
        <taxon>Micromonosporaceae</taxon>
        <taxon>Micromonospora</taxon>
    </lineage>
</organism>